<dbReference type="AlphaFoldDB" id="A0A6A6EFK5"/>
<proteinExistence type="predicted"/>
<name>A0A6A6EFK5_9PEZI</name>
<dbReference type="CDD" id="cd24163">
    <property type="entry name" value="RWDD2_C"/>
    <property type="match status" value="1"/>
</dbReference>
<sequence>MSTIFNALIRTHHITSRKKVSKLRNAASNHAVYVLLRSGGCPGIMYCEGSEAGVKQWVGTVQRLRYKDFQLVKKAAEIRQNRKDGDWGRLEDVDTVKEFGARMEQLGVWAWWRRGMGYVHED</sequence>
<organism evidence="1 2">
    <name type="scientific">Zopfia rhizophila CBS 207.26</name>
    <dbReference type="NCBI Taxonomy" id="1314779"/>
    <lineage>
        <taxon>Eukaryota</taxon>
        <taxon>Fungi</taxon>
        <taxon>Dikarya</taxon>
        <taxon>Ascomycota</taxon>
        <taxon>Pezizomycotina</taxon>
        <taxon>Dothideomycetes</taxon>
        <taxon>Dothideomycetes incertae sedis</taxon>
        <taxon>Zopfiaceae</taxon>
        <taxon>Zopfia</taxon>
    </lineage>
</organism>
<evidence type="ECO:0000313" key="2">
    <source>
        <dbReference type="Proteomes" id="UP000800200"/>
    </source>
</evidence>
<gene>
    <name evidence="1" type="ORF">K469DRAFT_733241</name>
</gene>
<evidence type="ECO:0000313" key="1">
    <source>
        <dbReference type="EMBL" id="KAF2190504.1"/>
    </source>
</evidence>
<dbReference type="EMBL" id="ML994618">
    <property type="protein sequence ID" value="KAF2190504.1"/>
    <property type="molecule type" value="Genomic_DNA"/>
</dbReference>
<reference evidence="1" key="1">
    <citation type="journal article" date="2020" name="Stud. Mycol.">
        <title>101 Dothideomycetes genomes: a test case for predicting lifestyles and emergence of pathogens.</title>
        <authorList>
            <person name="Haridas S."/>
            <person name="Albert R."/>
            <person name="Binder M."/>
            <person name="Bloem J."/>
            <person name="Labutti K."/>
            <person name="Salamov A."/>
            <person name="Andreopoulos B."/>
            <person name="Baker S."/>
            <person name="Barry K."/>
            <person name="Bills G."/>
            <person name="Bluhm B."/>
            <person name="Cannon C."/>
            <person name="Castanera R."/>
            <person name="Culley D."/>
            <person name="Daum C."/>
            <person name="Ezra D."/>
            <person name="Gonzalez J."/>
            <person name="Henrissat B."/>
            <person name="Kuo A."/>
            <person name="Liang C."/>
            <person name="Lipzen A."/>
            <person name="Lutzoni F."/>
            <person name="Magnuson J."/>
            <person name="Mondo S."/>
            <person name="Nolan M."/>
            <person name="Ohm R."/>
            <person name="Pangilinan J."/>
            <person name="Park H.-J."/>
            <person name="Ramirez L."/>
            <person name="Alfaro M."/>
            <person name="Sun H."/>
            <person name="Tritt A."/>
            <person name="Yoshinaga Y."/>
            <person name="Zwiers L.-H."/>
            <person name="Turgeon B."/>
            <person name="Goodwin S."/>
            <person name="Spatafora J."/>
            <person name="Crous P."/>
            <person name="Grigoriev I."/>
        </authorList>
    </citation>
    <scope>NUCLEOTIDE SEQUENCE</scope>
    <source>
        <strain evidence="1">CBS 207.26</strain>
    </source>
</reference>
<protein>
    <submittedName>
        <fullName evidence="1">Uncharacterized protein</fullName>
    </submittedName>
</protein>
<dbReference type="Proteomes" id="UP000800200">
    <property type="component" value="Unassembled WGS sequence"/>
</dbReference>
<dbReference type="OrthoDB" id="432412at2759"/>
<dbReference type="InterPro" id="IPR059181">
    <property type="entry name" value="RWDD2A-B_C"/>
</dbReference>
<keyword evidence="2" id="KW-1185">Reference proteome</keyword>
<accession>A0A6A6EFK5</accession>